<organism evidence="2 3">
    <name type="scientific">Rhizophagus irregularis</name>
    <dbReference type="NCBI Taxonomy" id="588596"/>
    <lineage>
        <taxon>Eukaryota</taxon>
        <taxon>Fungi</taxon>
        <taxon>Fungi incertae sedis</taxon>
        <taxon>Mucoromycota</taxon>
        <taxon>Glomeromycotina</taxon>
        <taxon>Glomeromycetes</taxon>
        <taxon>Glomerales</taxon>
        <taxon>Glomeraceae</taxon>
        <taxon>Rhizophagus</taxon>
    </lineage>
</organism>
<keyword evidence="1" id="KW-0812">Transmembrane</keyword>
<feature type="transmembrane region" description="Helical" evidence="1">
    <location>
        <begin position="259"/>
        <end position="292"/>
    </location>
</feature>
<evidence type="ECO:0000256" key="1">
    <source>
        <dbReference type="SAM" id="Phobius"/>
    </source>
</evidence>
<keyword evidence="3" id="KW-1185">Reference proteome</keyword>
<dbReference type="OrthoDB" id="2449747at2759"/>
<protein>
    <submittedName>
        <fullName evidence="2">Uncharacterized protein</fullName>
    </submittedName>
</protein>
<gene>
    <name evidence="2" type="ORF">RhiirA4_459299</name>
</gene>
<sequence length="358" mass="41353">MASIFKRRRAELSAIYRCRLSFLVLASLMVVAYLVIQIDDIVKEIPSIRVSYNESDSLPMPAILISASPDKNFTLECTLRDINEKIITDNSFNICSKFKHMIRANNTNAVLILPDETQNLSSGTYIMMFSLYAEPYSRNAFFVSIYDQTLAPSKEDLKISENFDAKFVNSLYNLNNYTLLYKHDLIFKISRRLRRAIKPSIFNYLGIPPQLKDEYYMTSNLQTQYYPDMQSSYGEFQIYYQNYLTVTEEQYKVKTVLNLLGLLGGAISLMLAFHALLFGSVPISPWGIIYLLPCIYKSTYGKLRGEFNKNALPENSIEISQEQIIEMQKMVNHLNRLDIYLKNCIDDETLKKLEDGKD</sequence>
<keyword evidence="1" id="KW-1133">Transmembrane helix</keyword>
<feature type="transmembrane region" description="Helical" evidence="1">
    <location>
        <begin position="20"/>
        <end position="38"/>
    </location>
</feature>
<proteinExistence type="predicted"/>
<reference evidence="2 3" key="1">
    <citation type="submission" date="2015-10" db="EMBL/GenBank/DDBJ databases">
        <title>Genome analyses suggest a sexual origin of heterokaryosis in a supposedly ancient asexual fungus.</title>
        <authorList>
            <person name="Ropars J."/>
            <person name="Sedzielewska K."/>
            <person name="Noel J."/>
            <person name="Charron P."/>
            <person name="Farinelli L."/>
            <person name="Marton T."/>
            <person name="Kruger M."/>
            <person name="Pelin A."/>
            <person name="Brachmann A."/>
            <person name="Corradi N."/>
        </authorList>
    </citation>
    <scope>NUCLEOTIDE SEQUENCE [LARGE SCALE GENOMIC DNA]</scope>
    <source>
        <strain evidence="2 3">A4</strain>
    </source>
</reference>
<accession>A0A2I1GE11</accession>
<dbReference type="AlphaFoldDB" id="A0A2I1GE11"/>
<keyword evidence="1" id="KW-0472">Membrane</keyword>
<evidence type="ECO:0000313" key="3">
    <source>
        <dbReference type="Proteomes" id="UP000234323"/>
    </source>
</evidence>
<dbReference type="Proteomes" id="UP000234323">
    <property type="component" value="Unassembled WGS sequence"/>
</dbReference>
<evidence type="ECO:0000313" key="2">
    <source>
        <dbReference type="EMBL" id="PKY44868.1"/>
    </source>
</evidence>
<dbReference type="EMBL" id="LLXI01000350">
    <property type="protein sequence ID" value="PKY44868.1"/>
    <property type="molecule type" value="Genomic_DNA"/>
</dbReference>
<name>A0A2I1GE11_9GLOM</name>
<comment type="caution">
    <text evidence="2">The sequence shown here is derived from an EMBL/GenBank/DDBJ whole genome shotgun (WGS) entry which is preliminary data.</text>
</comment>